<accession>A0ABT0N7Y5</accession>
<sequence>MDTEEQKFSELCEWLRLKVKWQDSIPLELDLIENKVVNSLIFVEFLMMLEESTGLEIIIDDTLQPKVASLAAVKTHFFNQ</sequence>
<evidence type="ECO:0000313" key="1">
    <source>
        <dbReference type="EMBL" id="MCL2914490.1"/>
    </source>
</evidence>
<dbReference type="Proteomes" id="UP001202831">
    <property type="component" value="Unassembled WGS sequence"/>
</dbReference>
<evidence type="ECO:0008006" key="3">
    <source>
        <dbReference type="Google" id="ProtNLM"/>
    </source>
</evidence>
<comment type="caution">
    <text evidence="1">The sequence shown here is derived from an EMBL/GenBank/DDBJ whole genome shotgun (WGS) entry which is preliminary data.</text>
</comment>
<dbReference type="RefSeq" id="WP_115137620.1">
    <property type="nucleotide sequence ID" value="NZ_JAKIKT010000004.1"/>
</dbReference>
<keyword evidence="2" id="KW-1185">Reference proteome</keyword>
<dbReference type="SUPFAM" id="SSF47336">
    <property type="entry name" value="ACP-like"/>
    <property type="match status" value="1"/>
</dbReference>
<dbReference type="EMBL" id="JAKIKT010000004">
    <property type="protein sequence ID" value="MCL2914490.1"/>
    <property type="molecule type" value="Genomic_DNA"/>
</dbReference>
<dbReference type="InterPro" id="IPR036736">
    <property type="entry name" value="ACP-like_sf"/>
</dbReference>
<dbReference type="Gene3D" id="1.10.1200.10">
    <property type="entry name" value="ACP-like"/>
    <property type="match status" value="1"/>
</dbReference>
<name>A0ABT0N7Y5_9GAMM</name>
<reference evidence="1 2" key="1">
    <citation type="submission" date="2022-01" db="EMBL/GenBank/DDBJ databases">
        <title>Whole genome-based taxonomy of the Shewanellaceae.</title>
        <authorList>
            <person name="Martin-Rodriguez A.J."/>
        </authorList>
    </citation>
    <scope>NUCLEOTIDE SEQUENCE [LARGE SCALE GENOMIC DNA]</scope>
    <source>
        <strain evidence="1 2">DSM 21332</strain>
    </source>
</reference>
<evidence type="ECO:0000313" key="2">
    <source>
        <dbReference type="Proteomes" id="UP001202831"/>
    </source>
</evidence>
<organism evidence="1 2">
    <name type="scientific">Shewanella corallii</name>
    <dbReference type="NCBI Taxonomy" id="560080"/>
    <lineage>
        <taxon>Bacteria</taxon>
        <taxon>Pseudomonadati</taxon>
        <taxon>Pseudomonadota</taxon>
        <taxon>Gammaproteobacteria</taxon>
        <taxon>Alteromonadales</taxon>
        <taxon>Shewanellaceae</taxon>
        <taxon>Shewanella</taxon>
    </lineage>
</organism>
<proteinExistence type="predicted"/>
<gene>
    <name evidence="1" type="ORF">L2725_12010</name>
</gene>
<protein>
    <recommendedName>
        <fullName evidence="3">Acyl carrier protein</fullName>
    </recommendedName>
</protein>